<name>A0ABW3HJY7_9BACL</name>
<evidence type="ECO:0000313" key="4">
    <source>
        <dbReference type="Proteomes" id="UP001596989"/>
    </source>
</evidence>
<feature type="transmembrane region" description="Helical" evidence="1">
    <location>
        <begin position="67"/>
        <end position="85"/>
    </location>
</feature>
<evidence type="ECO:0000256" key="1">
    <source>
        <dbReference type="SAM" id="Phobius"/>
    </source>
</evidence>
<evidence type="ECO:0000259" key="2">
    <source>
        <dbReference type="Pfam" id="PF04892"/>
    </source>
</evidence>
<keyword evidence="1" id="KW-0812">Transmembrane</keyword>
<feature type="domain" description="VanZ-like" evidence="2">
    <location>
        <begin position="18"/>
        <end position="138"/>
    </location>
</feature>
<dbReference type="EMBL" id="JBHTJZ010000002">
    <property type="protein sequence ID" value="MFD0957821.1"/>
    <property type="molecule type" value="Genomic_DNA"/>
</dbReference>
<feature type="transmembrane region" description="Helical" evidence="1">
    <location>
        <begin position="7"/>
        <end position="28"/>
    </location>
</feature>
<dbReference type="PANTHER" id="PTHR36834">
    <property type="entry name" value="MEMBRANE PROTEIN-RELATED"/>
    <property type="match status" value="1"/>
</dbReference>
<protein>
    <submittedName>
        <fullName evidence="3">VanZ family protein</fullName>
    </submittedName>
</protein>
<keyword evidence="1" id="KW-0472">Membrane</keyword>
<accession>A0ABW3HJY7</accession>
<proteinExistence type="predicted"/>
<dbReference type="InterPro" id="IPR053150">
    <property type="entry name" value="Teicoplanin_resist-assoc"/>
</dbReference>
<dbReference type="Pfam" id="PF04892">
    <property type="entry name" value="VanZ"/>
    <property type="match status" value="1"/>
</dbReference>
<sequence>MRADRFGWRMLLIGMGLGYAAVMLYLLFIRHRYPMAGYAYNLVPFRTIEGYLLNRDAYNFDTWFKNLFGNLVLFIPIGIFLPLLFKRLRRVIPFTAACVLMLLTVETMQMLLKVGSFDIDDIILNTLGAWLGLYISYMVGKCRELGH</sequence>
<keyword evidence="4" id="KW-1185">Reference proteome</keyword>
<dbReference type="Proteomes" id="UP001596989">
    <property type="component" value="Unassembled WGS sequence"/>
</dbReference>
<reference evidence="4" key="1">
    <citation type="journal article" date="2019" name="Int. J. Syst. Evol. Microbiol.">
        <title>The Global Catalogue of Microorganisms (GCM) 10K type strain sequencing project: providing services to taxonomists for standard genome sequencing and annotation.</title>
        <authorList>
            <consortium name="The Broad Institute Genomics Platform"/>
            <consortium name="The Broad Institute Genome Sequencing Center for Infectious Disease"/>
            <person name="Wu L."/>
            <person name="Ma J."/>
        </authorList>
    </citation>
    <scope>NUCLEOTIDE SEQUENCE [LARGE SCALE GENOMIC DNA]</scope>
    <source>
        <strain evidence="4">CCUG 59129</strain>
    </source>
</reference>
<dbReference type="PANTHER" id="PTHR36834:SF1">
    <property type="entry name" value="INTEGRAL MEMBRANE PROTEIN"/>
    <property type="match status" value="1"/>
</dbReference>
<feature type="transmembrane region" description="Helical" evidence="1">
    <location>
        <begin position="92"/>
        <end position="110"/>
    </location>
</feature>
<organism evidence="3 4">
    <name type="scientific">Paenibacillus chungangensis</name>
    <dbReference type="NCBI Taxonomy" id="696535"/>
    <lineage>
        <taxon>Bacteria</taxon>
        <taxon>Bacillati</taxon>
        <taxon>Bacillota</taxon>
        <taxon>Bacilli</taxon>
        <taxon>Bacillales</taxon>
        <taxon>Paenibacillaceae</taxon>
        <taxon>Paenibacillus</taxon>
    </lineage>
</organism>
<evidence type="ECO:0000313" key="3">
    <source>
        <dbReference type="EMBL" id="MFD0957821.1"/>
    </source>
</evidence>
<comment type="caution">
    <text evidence="3">The sequence shown here is derived from an EMBL/GenBank/DDBJ whole genome shotgun (WGS) entry which is preliminary data.</text>
</comment>
<keyword evidence="1" id="KW-1133">Transmembrane helix</keyword>
<dbReference type="InterPro" id="IPR006976">
    <property type="entry name" value="VanZ-like"/>
</dbReference>
<feature type="transmembrane region" description="Helical" evidence="1">
    <location>
        <begin position="122"/>
        <end position="140"/>
    </location>
</feature>
<dbReference type="RefSeq" id="WP_377561424.1">
    <property type="nucleotide sequence ID" value="NZ_JBHTJZ010000002.1"/>
</dbReference>
<gene>
    <name evidence="3" type="ORF">ACFQ2I_00245</name>
</gene>